<proteinExistence type="inferred from homology"/>
<protein>
    <submittedName>
        <fullName evidence="6">Adenylate kinase</fullName>
    </submittedName>
</protein>
<dbReference type="PANTHER" id="PTHR23359">
    <property type="entry name" value="NUCLEOTIDE KINASE"/>
    <property type="match status" value="1"/>
</dbReference>
<dbReference type="AlphaFoldDB" id="A0A196SFK3"/>
<evidence type="ECO:0000256" key="3">
    <source>
        <dbReference type="ARBA" id="ARBA00022777"/>
    </source>
</evidence>
<accession>A0A196SFK3</accession>
<dbReference type="InterPro" id="IPR027417">
    <property type="entry name" value="P-loop_NTPase"/>
</dbReference>
<dbReference type="Pfam" id="PF00406">
    <property type="entry name" value="ADK"/>
    <property type="match status" value="1"/>
</dbReference>
<reference evidence="6 7" key="1">
    <citation type="submission" date="2016-05" db="EMBL/GenBank/DDBJ databases">
        <title>Nuclear genome of Blastocystis sp. subtype 1 NandII.</title>
        <authorList>
            <person name="Gentekaki E."/>
            <person name="Curtis B."/>
            <person name="Stairs C."/>
            <person name="Eme L."/>
            <person name="Herman E."/>
            <person name="Klimes V."/>
            <person name="Arias M.C."/>
            <person name="Elias M."/>
            <person name="Hilliou F."/>
            <person name="Klute M."/>
            <person name="Malik S.-B."/>
            <person name="Pightling A."/>
            <person name="Rachubinski R."/>
            <person name="Salas D."/>
            <person name="Schlacht A."/>
            <person name="Suga H."/>
            <person name="Archibald J."/>
            <person name="Ball S.G."/>
            <person name="Clark G."/>
            <person name="Dacks J."/>
            <person name="Van Der Giezen M."/>
            <person name="Tsaousis A."/>
            <person name="Roger A."/>
        </authorList>
    </citation>
    <scope>NUCLEOTIDE SEQUENCE [LARGE SCALE GENOMIC DNA]</scope>
    <source>
        <strain evidence="7">ATCC 50177 / NandII</strain>
    </source>
</reference>
<evidence type="ECO:0000256" key="4">
    <source>
        <dbReference type="RuleBase" id="RU003330"/>
    </source>
</evidence>
<dbReference type="Gene3D" id="3.40.50.300">
    <property type="entry name" value="P-loop containing nucleotide triphosphate hydrolases"/>
    <property type="match status" value="1"/>
</dbReference>
<dbReference type="GO" id="GO:0005524">
    <property type="term" value="F:ATP binding"/>
    <property type="evidence" value="ECO:0007669"/>
    <property type="project" value="InterPro"/>
</dbReference>
<dbReference type="GO" id="GO:0004017">
    <property type="term" value="F:AMP kinase activity"/>
    <property type="evidence" value="ECO:0007669"/>
    <property type="project" value="InterPro"/>
</dbReference>
<dbReference type="OrthoDB" id="439792at2759"/>
<sequence>MNAVTVAKLKYILPSLRTLNSEALSRELDMLSSGVDVMAFYKTLMAFYKTLNHALNIKRKNVLFLGAPGSGKGTYSRIISPVLNLPVFGSGDYMKQEMAKGTEFGKAVKPYVDSGRLVPDDIVLPVVSKILAQPIYKSGVILDGFPRNEVQALAVEKSIPVDLAVYFHLPHDVLVEKLMGRRVCPHCGRSYNVASIMNNGFNLPPLLPKENNRCDDCHEELIQRSDDNLEVIENRLAVFERQTKPLLDFFGPKGKNVLKQFDIKTGVADVPDILKLMLSFFISS</sequence>
<dbReference type="InterPro" id="IPR006259">
    <property type="entry name" value="Adenyl_kin_sub"/>
</dbReference>
<dbReference type="NCBIfam" id="TIGR01351">
    <property type="entry name" value="adk"/>
    <property type="match status" value="1"/>
</dbReference>
<dbReference type="SUPFAM" id="SSF52540">
    <property type="entry name" value="P-loop containing nucleoside triphosphate hydrolases"/>
    <property type="match status" value="1"/>
</dbReference>
<feature type="domain" description="Adenylate kinase active site lid" evidence="5">
    <location>
        <begin position="181"/>
        <end position="226"/>
    </location>
</feature>
<dbReference type="InterPro" id="IPR033690">
    <property type="entry name" value="Adenylat_kinase_CS"/>
</dbReference>
<evidence type="ECO:0000256" key="1">
    <source>
        <dbReference type="ARBA" id="ARBA00022679"/>
    </source>
</evidence>
<evidence type="ECO:0000256" key="2">
    <source>
        <dbReference type="ARBA" id="ARBA00022741"/>
    </source>
</evidence>
<dbReference type="STRING" id="478820.A0A196SFK3"/>
<organism evidence="6 7">
    <name type="scientific">Blastocystis sp. subtype 1 (strain ATCC 50177 / NandII)</name>
    <dbReference type="NCBI Taxonomy" id="478820"/>
    <lineage>
        <taxon>Eukaryota</taxon>
        <taxon>Sar</taxon>
        <taxon>Stramenopiles</taxon>
        <taxon>Bigyra</taxon>
        <taxon>Opalozoa</taxon>
        <taxon>Opalinata</taxon>
        <taxon>Blastocystidae</taxon>
        <taxon>Blastocystis</taxon>
    </lineage>
</organism>
<name>A0A196SFK3_BLAHN</name>
<dbReference type="HAMAP" id="MF_00235">
    <property type="entry name" value="Adenylate_kinase_Adk"/>
    <property type="match status" value="1"/>
</dbReference>
<keyword evidence="1 4" id="KW-0808">Transferase</keyword>
<dbReference type="Pfam" id="PF05191">
    <property type="entry name" value="ADK_lid"/>
    <property type="match status" value="1"/>
</dbReference>
<gene>
    <name evidence="6" type="ORF">AV274_3457</name>
</gene>
<dbReference type="Proteomes" id="UP000078348">
    <property type="component" value="Unassembled WGS sequence"/>
</dbReference>
<dbReference type="PROSITE" id="PS00113">
    <property type="entry name" value="ADENYLATE_KINASE"/>
    <property type="match status" value="1"/>
</dbReference>
<keyword evidence="2" id="KW-0547">Nucleotide-binding</keyword>
<dbReference type="EMBL" id="LXWW01000210">
    <property type="protein sequence ID" value="OAO14754.1"/>
    <property type="molecule type" value="Genomic_DNA"/>
</dbReference>
<evidence type="ECO:0000313" key="6">
    <source>
        <dbReference type="EMBL" id="OAO14754.1"/>
    </source>
</evidence>
<dbReference type="InterPro" id="IPR000850">
    <property type="entry name" value="Adenylat/UMP-CMP_kin"/>
</dbReference>
<dbReference type="PRINTS" id="PR00094">
    <property type="entry name" value="ADENYLTKNASE"/>
</dbReference>
<comment type="similarity">
    <text evidence="4">Belongs to the adenylate kinase family.</text>
</comment>
<evidence type="ECO:0000259" key="5">
    <source>
        <dbReference type="Pfam" id="PF05191"/>
    </source>
</evidence>
<dbReference type="CDD" id="cd01428">
    <property type="entry name" value="ADK"/>
    <property type="match status" value="1"/>
</dbReference>
<keyword evidence="3 4" id="KW-0418">Kinase</keyword>
<comment type="caution">
    <text evidence="6">The sequence shown here is derived from an EMBL/GenBank/DDBJ whole genome shotgun (WGS) entry which is preliminary data.</text>
</comment>
<dbReference type="InterPro" id="IPR007862">
    <property type="entry name" value="Adenylate_kinase_lid-dom"/>
</dbReference>
<keyword evidence="7" id="KW-1185">Reference proteome</keyword>
<evidence type="ECO:0000313" key="7">
    <source>
        <dbReference type="Proteomes" id="UP000078348"/>
    </source>
</evidence>